<feature type="chain" id="PRO_5021392515" evidence="1">
    <location>
        <begin position="19"/>
        <end position="206"/>
    </location>
</feature>
<evidence type="ECO:0000313" key="3">
    <source>
        <dbReference type="Proteomes" id="UP000297716"/>
    </source>
</evidence>
<name>A0A4Z0Y6Z7_9PEZI</name>
<gene>
    <name evidence="2" type="ORF">E0Z10_g8925</name>
</gene>
<protein>
    <submittedName>
        <fullName evidence="2">Uncharacterized protein</fullName>
    </submittedName>
</protein>
<dbReference type="Proteomes" id="UP000297716">
    <property type="component" value="Unassembled WGS sequence"/>
</dbReference>
<evidence type="ECO:0000256" key="1">
    <source>
        <dbReference type="SAM" id="SignalP"/>
    </source>
</evidence>
<organism evidence="2 3">
    <name type="scientific">Xylaria hypoxylon</name>
    <dbReference type="NCBI Taxonomy" id="37992"/>
    <lineage>
        <taxon>Eukaryota</taxon>
        <taxon>Fungi</taxon>
        <taxon>Dikarya</taxon>
        <taxon>Ascomycota</taxon>
        <taxon>Pezizomycotina</taxon>
        <taxon>Sordariomycetes</taxon>
        <taxon>Xylariomycetidae</taxon>
        <taxon>Xylariales</taxon>
        <taxon>Xylariaceae</taxon>
        <taxon>Xylaria</taxon>
    </lineage>
</organism>
<dbReference type="AlphaFoldDB" id="A0A4Z0Y6Z7"/>
<evidence type="ECO:0000313" key="2">
    <source>
        <dbReference type="EMBL" id="TGJ79839.1"/>
    </source>
</evidence>
<feature type="signal peptide" evidence="1">
    <location>
        <begin position="1"/>
        <end position="18"/>
    </location>
</feature>
<accession>A0A4Z0Y6Z7</accession>
<reference evidence="2 3" key="1">
    <citation type="submission" date="2019-03" db="EMBL/GenBank/DDBJ databases">
        <title>Draft genome sequence of Xylaria hypoxylon DSM 108379, a ubiquitous saprotrophic-parasitic fungi on hardwood.</title>
        <authorList>
            <person name="Buettner E."/>
            <person name="Leonhardt S."/>
            <person name="Gebauer A.M."/>
            <person name="Liers C."/>
            <person name="Hofrichter M."/>
            <person name="Kellner H."/>
        </authorList>
    </citation>
    <scope>NUCLEOTIDE SEQUENCE [LARGE SCALE GENOMIC DNA]</scope>
    <source>
        <strain evidence="2 3">DSM 108379</strain>
    </source>
</reference>
<comment type="caution">
    <text evidence="2">The sequence shown here is derived from an EMBL/GenBank/DDBJ whole genome shotgun (WGS) entry which is preliminary data.</text>
</comment>
<dbReference type="OrthoDB" id="3450745at2759"/>
<keyword evidence="3" id="KW-1185">Reference proteome</keyword>
<keyword evidence="1" id="KW-0732">Signal</keyword>
<proteinExistence type="predicted"/>
<dbReference type="EMBL" id="SKBN01000258">
    <property type="protein sequence ID" value="TGJ79839.1"/>
    <property type="molecule type" value="Genomic_DNA"/>
</dbReference>
<sequence>MMLIATLFTASLATFALGAPAILLPCSALSGTPCICPYGSEYSESSTYINIGAPASDAGVLLNDFTNPAWTGDDPLALQGPPNIPLLSLRDRNLSTSVGYYVFRERLTYRYDSIFDGSFEQRFEQKGSIPYHSGNGSFRGLWTTLRGDRIFQNQTLVQTTVFACQTGHPIDFAAYYENALSNATDILAAVGMIRGISTGPVSVQLF</sequence>